<dbReference type="PROSITE" id="PS51186">
    <property type="entry name" value="GNAT"/>
    <property type="match status" value="1"/>
</dbReference>
<evidence type="ECO:0000313" key="5">
    <source>
        <dbReference type="Proteomes" id="UP000544107"/>
    </source>
</evidence>
<comment type="caution">
    <text evidence="3">The sequence shown here is derived from an EMBL/GenBank/DDBJ whole genome shotgun (WGS) entry which is preliminary data.</text>
</comment>
<dbReference type="Gene3D" id="3.40.630.30">
    <property type="match status" value="1"/>
</dbReference>
<dbReference type="Proteomes" id="UP000185598">
    <property type="component" value="Unassembled WGS sequence"/>
</dbReference>
<name>A0A1Q9A950_9HYPH</name>
<dbReference type="EMBL" id="JACIED010000005">
    <property type="protein sequence ID" value="MBB4009355.1"/>
    <property type="molecule type" value="Genomic_DNA"/>
</dbReference>
<evidence type="ECO:0000313" key="3">
    <source>
        <dbReference type="EMBL" id="OLP51089.1"/>
    </source>
</evidence>
<reference evidence="3 4" key="1">
    <citation type="submission" date="2016-09" db="EMBL/GenBank/DDBJ databases">
        <title>Rhizobium oryziradicis sp. nov., isolated from the root of rice.</title>
        <authorList>
            <person name="Zhao J."/>
            <person name="Zhang X."/>
        </authorList>
    </citation>
    <scope>NUCLEOTIDE SEQUENCE [LARGE SCALE GENOMIC DNA]</scope>
    <source>
        <strain evidence="3 4">14971</strain>
    </source>
</reference>
<dbReference type="OrthoDB" id="2589876at2"/>
<dbReference type="SUPFAM" id="SSF55729">
    <property type="entry name" value="Acyl-CoA N-acyltransferases (Nat)"/>
    <property type="match status" value="1"/>
</dbReference>
<organism evidence="3 4">
    <name type="scientific">Allorhizobium taibaishanense</name>
    <dbReference type="NCBI Taxonomy" id="887144"/>
    <lineage>
        <taxon>Bacteria</taxon>
        <taxon>Pseudomonadati</taxon>
        <taxon>Pseudomonadota</taxon>
        <taxon>Alphaproteobacteria</taxon>
        <taxon>Hyphomicrobiales</taxon>
        <taxon>Rhizobiaceae</taxon>
        <taxon>Rhizobium/Agrobacterium group</taxon>
        <taxon>Allorhizobium</taxon>
    </lineage>
</organism>
<evidence type="ECO:0000313" key="4">
    <source>
        <dbReference type="Proteomes" id="UP000185598"/>
    </source>
</evidence>
<dbReference type="InterPro" id="IPR016181">
    <property type="entry name" value="Acyl_CoA_acyltransferase"/>
</dbReference>
<dbReference type="EMBL" id="MKIN01000020">
    <property type="protein sequence ID" value="OLP51089.1"/>
    <property type="molecule type" value="Genomic_DNA"/>
</dbReference>
<evidence type="ECO:0000313" key="2">
    <source>
        <dbReference type="EMBL" id="MBB4009355.1"/>
    </source>
</evidence>
<dbReference type="GO" id="GO:0016747">
    <property type="term" value="F:acyltransferase activity, transferring groups other than amino-acyl groups"/>
    <property type="evidence" value="ECO:0007669"/>
    <property type="project" value="InterPro"/>
</dbReference>
<keyword evidence="2" id="KW-0808">Transferase</keyword>
<protein>
    <submittedName>
        <fullName evidence="2">RimJ/RimL family protein N-acetyltransferase</fullName>
    </submittedName>
</protein>
<proteinExistence type="predicted"/>
<dbReference type="RefSeq" id="WP_075613793.1">
    <property type="nucleotide sequence ID" value="NZ_JACIED010000005.1"/>
</dbReference>
<evidence type="ECO:0000259" key="1">
    <source>
        <dbReference type="PROSITE" id="PS51186"/>
    </source>
</evidence>
<dbReference type="Pfam" id="PF00583">
    <property type="entry name" value="Acetyltransf_1"/>
    <property type="match status" value="1"/>
</dbReference>
<dbReference type="InterPro" id="IPR000182">
    <property type="entry name" value="GNAT_dom"/>
</dbReference>
<sequence length="287" mass="31707">MTKACVSLAFSSPAPEAVLDRLRQEPLKNLIILKFLLGQAEGVCGWQIMECGKTATLLMVETRFSAFDMVAYLDTFASIIIVSDEPRLTALLLEHVPRHANLVFKLSSEQDQDVVARYFPLERQIAYLSYTVQGNDPVTGPATISRSGDDDAFALFKAQGHDPAWIGRLLAEDKAFLSVIRDMDDQGRPVVLATCFAFEIDGALWEIGGVYTSPTARRRGYGRRVVDAAIRELSRCARIPRYQVAEDNVASIKLAQALGMSRFLTLTHYRHRVLAKCQAGDTPPGGV</sequence>
<keyword evidence="4" id="KW-1185">Reference proteome</keyword>
<dbReference type="AlphaFoldDB" id="A0A1Q9A950"/>
<gene>
    <name evidence="3" type="ORF">BJF91_07680</name>
    <name evidence="2" type="ORF">GGQ71_003643</name>
</gene>
<reference evidence="2 5" key="2">
    <citation type="submission" date="2020-08" db="EMBL/GenBank/DDBJ databases">
        <title>Genomic Encyclopedia of Type Strains, Phase IV (KMG-IV): sequencing the most valuable type-strain genomes for metagenomic binning, comparative biology and taxonomic classification.</title>
        <authorList>
            <person name="Goeker M."/>
        </authorList>
    </citation>
    <scope>NUCLEOTIDE SEQUENCE [LARGE SCALE GENOMIC DNA]</scope>
    <source>
        <strain evidence="2 5">DSM 100021</strain>
    </source>
</reference>
<dbReference type="Proteomes" id="UP000544107">
    <property type="component" value="Unassembled WGS sequence"/>
</dbReference>
<accession>A0A1Q9A950</accession>
<feature type="domain" description="N-acetyltransferase" evidence="1">
    <location>
        <begin position="137"/>
        <end position="280"/>
    </location>
</feature>